<dbReference type="EMBL" id="BGPR01026825">
    <property type="protein sequence ID" value="GBN96833.1"/>
    <property type="molecule type" value="Genomic_DNA"/>
</dbReference>
<organism evidence="1 2">
    <name type="scientific">Araneus ventricosus</name>
    <name type="common">Orbweaver spider</name>
    <name type="synonym">Epeira ventricosa</name>
    <dbReference type="NCBI Taxonomy" id="182803"/>
    <lineage>
        <taxon>Eukaryota</taxon>
        <taxon>Metazoa</taxon>
        <taxon>Ecdysozoa</taxon>
        <taxon>Arthropoda</taxon>
        <taxon>Chelicerata</taxon>
        <taxon>Arachnida</taxon>
        <taxon>Araneae</taxon>
        <taxon>Araneomorphae</taxon>
        <taxon>Entelegynae</taxon>
        <taxon>Araneoidea</taxon>
        <taxon>Araneidae</taxon>
        <taxon>Araneus</taxon>
    </lineage>
</organism>
<dbReference type="PANTHER" id="PTHR45823:SF1">
    <property type="entry name" value="T-SNARE COILED-COIL HOMOLOGY DOMAIN-CONTAINING PROTEIN"/>
    <property type="match status" value="1"/>
</dbReference>
<name>A0A4Y2TAM6_ARAVE</name>
<reference evidence="1 2" key="1">
    <citation type="journal article" date="2019" name="Sci. Rep.">
        <title>Orb-weaving spider Araneus ventricosus genome elucidates the spidroin gene catalogue.</title>
        <authorList>
            <person name="Kono N."/>
            <person name="Nakamura H."/>
            <person name="Ohtoshi R."/>
            <person name="Moran D.A.P."/>
            <person name="Shinohara A."/>
            <person name="Yoshida Y."/>
            <person name="Fujiwara M."/>
            <person name="Mori M."/>
            <person name="Tomita M."/>
            <person name="Arakawa K."/>
        </authorList>
    </citation>
    <scope>NUCLEOTIDE SEQUENCE [LARGE SCALE GENOMIC DNA]</scope>
</reference>
<protein>
    <submittedName>
        <fullName evidence="1">Uncharacterized protein</fullName>
    </submittedName>
</protein>
<accession>A0A4Y2TAM6</accession>
<sequence>MKIEDVKSELKGTIEEVEHKVQGKIGDIERRNGELENRPFSFSANPQFMHSRPTIKPMTFDVQTSWTVFKTQFHVASSTNGWTDFVKASQLVSSLRGSAAKVLQGIPVDKLTDLTTIEKAWNPDLETAKNRTKYRTYRTELRQDDRSRKKAFKYWPPM</sequence>
<dbReference type="OrthoDB" id="6512026at2759"/>
<dbReference type="AlphaFoldDB" id="A0A4Y2TAM6"/>
<gene>
    <name evidence="1" type="ORF">AVEN_68401_1</name>
</gene>
<proteinExistence type="predicted"/>
<evidence type="ECO:0000313" key="1">
    <source>
        <dbReference type="EMBL" id="GBN96833.1"/>
    </source>
</evidence>
<keyword evidence="2" id="KW-1185">Reference proteome</keyword>
<evidence type="ECO:0000313" key="2">
    <source>
        <dbReference type="Proteomes" id="UP000499080"/>
    </source>
</evidence>
<dbReference type="PANTHER" id="PTHR45823">
    <property type="entry name" value="T-SNARE COILED-COIL HOMOLOGY DOMAIN-CONTAINING PROTEIN"/>
    <property type="match status" value="1"/>
</dbReference>
<dbReference type="Proteomes" id="UP000499080">
    <property type="component" value="Unassembled WGS sequence"/>
</dbReference>
<comment type="caution">
    <text evidence="1">The sequence shown here is derived from an EMBL/GenBank/DDBJ whole genome shotgun (WGS) entry which is preliminary data.</text>
</comment>